<comment type="cofactor">
    <cofactor evidence="2">
        <name>Mg(2+)</name>
        <dbReference type="ChEBI" id="CHEBI:18420"/>
    </cofactor>
</comment>
<evidence type="ECO:0000256" key="11">
    <source>
        <dbReference type="ARBA" id="ARBA00048781"/>
    </source>
</evidence>
<dbReference type="OrthoDB" id="300709at2759"/>
<dbReference type="InterPro" id="IPR029001">
    <property type="entry name" value="ITPase-like_fam"/>
</dbReference>
<dbReference type="GO" id="GO:0006772">
    <property type="term" value="P:thiamine metabolic process"/>
    <property type="evidence" value="ECO:0007669"/>
    <property type="project" value="TreeGrafter"/>
</dbReference>
<dbReference type="GO" id="GO:0103023">
    <property type="term" value="F:ITPase activity"/>
    <property type="evidence" value="ECO:0007669"/>
    <property type="project" value="UniProtKB-EC"/>
</dbReference>
<proteinExistence type="inferred from homology"/>
<reference evidence="14" key="1">
    <citation type="journal article" date="2011" name="Genome Res.">
        <title>Phylogeny-wide analysis of social amoeba genomes highlights ancient origins for complex intercellular communication.</title>
        <authorList>
            <person name="Heidel A.J."/>
            <person name="Lawal H.M."/>
            <person name="Felder M."/>
            <person name="Schilde C."/>
            <person name="Helps N.R."/>
            <person name="Tunggal B."/>
            <person name="Rivero F."/>
            <person name="John U."/>
            <person name="Schleicher M."/>
            <person name="Eichinger L."/>
            <person name="Platzer M."/>
            <person name="Noegel A.A."/>
            <person name="Schaap P."/>
            <person name="Gloeckner G."/>
        </authorList>
    </citation>
    <scope>NUCLEOTIDE SEQUENCE [LARGE SCALE GENOMIC DNA]</scope>
    <source>
        <strain evidence="14">SH3</strain>
    </source>
</reference>
<dbReference type="HAMAP" id="MF_00648">
    <property type="entry name" value="Non_canon_purine_NTPase_YjjX"/>
    <property type="match status" value="1"/>
</dbReference>
<evidence type="ECO:0000256" key="3">
    <source>
        <dbReference type="ARBA" id="ARBA00022723"/>
    </source>
</evidence>
<evidence type="ECO:0000256" key="1">
    <source>
        <dbReference type="ARBA" id="ARBA00001936"/>
    </source>
</evidence>
<evidence type="ECO:0000256" key="2">
    <source>
        <dbReference type="ARBA" id="ARBA00001946"/>
    </source>
</evidence>
<feature type="domain" description="Non-canonical purine NTP phosphatase/PRRC1" evidence="12">
    <location>
        <begin position="15"/>
        <end position="180"/>
    </location>
</feature>
<dbReference type="KEGG" id="dfa:DFA_03438"/>
<evidence type="ECO:0000256" key="6">
    <source>
        <dbReference type="ARBA" id="ARBA00022842"/>
    </source>
</evidence>
<keyword evidence="3" id="KW-0479">Metal-binding</keyword>
<sequence>MIICIEKRMVIVAVGSTNKSKIRAVQIALEQVFPLEQTHQVLAVSVESSVSAQPMDDDEAIKGAEHRAKVALEKEPTALYGVGLEGGVHKIGDKWFECGWIVTVDRNGRTGISSTSRFEMPKLVMNEIIDNGKELAEVMDQITSKTDVRSNEGAMGIFTNGLLHRDHVYSHAVIFSFSKFVTSPSYWSLDN</sequence>
<evidence type="ECO:0000259" key="12">
    <source>
        <dbReference type="Pfam" id="PF01931"/>
    </source>
</evidence>
<dbReference type="Pfam" id="PF01931">
    <property type="entry name" value="NTPase_I-T"/>
    <property type="match status" value="1"/>
</dbReference>
<dbReference type="GeneID" id="14877348"/>
<dbReference type="Gene3D" id="3.90.950.10">
    <property type="match status" value="1"/>
</dbReference>
<evidence type="ECO:0000256" key="4">
    <source>
        <dbReference type="ARBA" id="ARBA00022741"/>
    </source>
</evidence>
<evidence type="ECO:0000256" key="5">
    <source>
        <dbReference type="ARBA" id="ARBA00022801"/>
    </source>
</evidence>
<dbReference type="FunFam" id="3.90.950.10:FF:000002">
    <property type="entry name" value="Inosine/xanthosine triphosphatase"/>
    <property type="match status" value="1"/>
</dbReference>
<dbReference type="GO" id="GO:0046872">
    <property type="term" value="F:metal ion binding"/>
    <property type="evidence" value="ECO:0007669"/>
    <property type="project" value="UniProtKB-KW"/>
</dbReference>
<dbReference type="AlphaFoldDB" id="F4PHK6"/>
<name>F4PHK6_CACFS</name>
<comment type="cofactor">
    <cofactor evidence="1">
        <name>Mn(2+)</name>
        <dbReference type="ChEBI" id="CHEBI:29035"/>
    </cofactor>
</comment>
<dbReference type="GO" id="GO:0009117">
    <property type="term" value="P:nucleotide metabolic process"/>
    <property type="evidence" value="ECO:0007669"/>
    <property type="project" value="UniProtKB-KW"/>
</dbReference>
<keyword evidence="6" id="KW-0460">Magnesium</keyword>
<accession>F4PHK6</accession>
<evidence type="ECO:0000256" key="10">
    <source>
        <dbReference type="ARBA" id="ARBA00048174"/>
    </source>
</evidence>
<evidence type="ECO:0000256" key="9">
    <source>
        <dbReference type="ARBA" id="ARBA00038901"/>
    </source>
</evidence>
<keyword evidence="14" id="KW-1185">Reference proteome</keyword>
<dbReference type="STRING" id="1054147.F4PHK6"/>
<dbReference type="PANTHER" id="PTHR34699:SF2">
    <property type="entry name" value="NON-CANONICAL PURINE NTP PHOSPHATASE_PRRC1 DOMAIN-CONTAINING PROTEIN"/>
    <property type="match status" value="1"/>
</dbReference>
<dbReference type="PANTHER" id="PTHR34699">
    <property type="match status" value="1"/>
</dbReference>
<dbReference type="GO" id="GO:0000166">
    <property type="term" value="F:nucleotide binding"/>
    <property type="evidence" value="ECO:0007669"/>
    <property type="project" value="UniProtKB-KW"/>
</dbReference>
<evidence type="ECO:0000313" key="14">
    <source>
        <dbReference type="Proteomes" id="UP000007797"/>
    </source>
</evidence>
<keyword evidence="4" id="KW-0547">Nucleotide-binding</keyword>
<evidence type="ECO:0000313" key="13">
    <source>
        <dbReference type="EMBL" id="EGG25190.1"/>
    </source>
</evidence>
<protein>
    <recommendedName>
        <fullName evidence="9">inosine/xanthosine triphosphatase</fullName>
        <ecNumber evidence="9">3.6.1.73</ecNumber>
    </recommendedName>
</protein>
<gene>
    <name evidence="13" type="ORF">DFA_03438</name>
</gene>
<dbReference type="Proteomes" id="UP000007797">
    <property type="component" value="Unassembled WGS sequence"/>
</dbReference>
<organism evidence="13 14">
    <name type="scientific">Cavenderia fasciculata</name>
    <name type="common">Slime mold</name>
    <name type="synonym">Dictyostelium fasciculatum</name>
    <dbReference type="NCBI Taxonomy" id="261658"/>
    <lineage>
        <taxon>Eukaryota</taxon>
        <taxon>Amoebozoa</taxon>
        <taxon>Evosea</taxon>
        <taxon>Eumycetozoa</taxon>
        <taxon>Dictyostelia</taxon>
        <taxon>Acytosteliales</taxon>
        <taxon>Cavenderiaceae</taxon>
        <taxon>Cavenderia</taxon>
    </lineage>
</organism>
<evidence type="ECO:0000256" key="7">
    <source>
        <dbReference type="ARBA" id="ARBA00023080"/>
    </source>
</evidence>
<comment type="catalytic activity">
    <reaction evidence="10">
        <text>ITP + H2O = IDP + phosphate + H(+)</text>
        <dbReference type="Rhea" id="RHEA:28330"/>
        <dbReference type="ChEBI" id="CHEBI:15377"/>
        <dbReference type="ChEBI" id="CHEBI:15378"/>
        <dbReference type="ChEBI" id="CHEBI:43474"/>
        <dbReference type="ChEBI" id="CHEBI:58280"/>
        <dbReference type="ChEBI" id="CHEBI:61402"/>
        <dbReference type="EC" id="3.6.1.73"/>
    </reaction>
</comment>
<dbReference type="SUPFAM" id="SSF52972">
    <property type="entry name" value="ITPase-like"/>
    <property type="match status" value="1"/>
</dbReference>
<keyword evidence="7" id="KW-0546">Nucleotide metabolism</keyword>
<keyword evidence="5" id="KW-0378">Hydrolase</keyword>
<dbReference type="InterPro" id="IPR050299">
    <property type="entry name" value="YjjX_NTPase"/>
</dbReference>
<evidence type="ECO:0000256" key="8">
    <source>
        <dbReference type="ARBA" id="ARBA00023211"/>
    </source>
</evidence>
<dbReference type="InterPro" id="IPR026533">
    <property type="entry name" value="NTPase/PRRC1"/>
</dbReference>
<dbReference type="InterPro" id="IPR002786">
    <property type="entry name" value="Non_canon_purine_NTPase"/>
</dbReference>
<dbReference type="EMBL" id="GL883006">
    <property type="protein sequence ID" value="EGG25190.1"/>
    <property type="molecule type" value="Genomic_DNA"/>
</dbReference>
<dbReference type="OMA" id="ADYWVGI"/>
<keyword evidence="8" id="KW-0464">Manganese</keyword>
<dbReference type="RefSeq" id="XP_004363041.1">
    <property type="nucleotide sequence ID" value="XM_004362984.1"/>
</dbReference>
<dbReference type="EC" id="3.6.1.73" evidence="9"/>
<comment type="catalytic activity">
    <reaction evidence="11">
        <text>XTP + H2O = XDP + phosphate + H(+)</text>
        <dbReference type="Rhea" id="RHEA:28406"/>
        <dbReference type="ChEBI" id="CHEBI:15377"/>
        <dbReference type="ChEBI" id="CHEBI:15378"/>
        <dbReference type="ChEBI" id="CHEBI:43474"/>
        <dbReference type="ChEBI" id="CHEBI:59884"/>
        <dbReference type="ChEBI" id="CHEBI:61314"/>
        <dbReference type="EC" id="3.6.1.73"/>
    </reaction>
</comment>